<name>A0A9W9I293_9EURO</name>
<feature type="region of interest" description="Disordered" evidence="1">
    <location>
        <begin position="79"/>
        <end position="109"/>
    </location>
</feature>
<dbReference type="Proteomes" id="UP001149163">
    <property type="component" value="Unassembled WGS sequence"/>
</dbReference>
<evidence type="ECO:0000256" key="1">
    <source>
        <dbReference type="SAM" id="MobiDB-lite"/>
    </source>
</evidence>
<dbReference type="RefSeq" id="XP_056542982.1">
    <property type="nucleotide sequence ID" value="XM_056687427.1"/>
</dbReference>
<protein>
    <submittedName>
        <fullName evidence="2">Uncharacterized protein</fullName>
    </submittedName>
</protein>
<dbReference type="OrthoDB" id="3350660at2759"/>
<gene>
    <name evidence="2" type="ORF">N7482_005302</name>
</gene>
<proteinExistence type="predicted"/>
<keyword evidence="3" id="KW-1185">Reference proteome</keyword>
<evidence type="ECO:0000313" key="3">
    <source>
        <dbReference type="Proteomes" id="UP001149163"/>
    </source>
</evidence>
<comment type="caution">
    <text evidence="2">The sequence shown here is derived from an EMBL/GenBank/DDBJ whole genome shotgun (WGS) entry which is preliminary data.</text>
</comment>
<reference evidence="2" key="1">
    <citation type="submission" date="2022-11" db="EMBL/GenBank/DDBJ databases">
        <authorList>
            <person name="Petersen C."/>
        </authorList>
    </citation>
    <scope>NUCLEOTIDE SEQUENCE</scope>
    <source>
        <strain evidence="2">IBT 26290</strain>
    </source>
</reference>
<dbReference type="GeneID" id="81426603"/>
<sequence length="174" mass="19336">MERHGLAVGNLLRVDRPTCGEGEQMETGDWRLETGDWRLEKKDSLERAAETTGRPAQHDNILAVLLAETEVMMESIWKPKGGRLGKTGQDGADEEARMRPQTESHSAACNSPHAGTPYCMYRTVILPRLQTVPGVTSVCCWFLGIPHRHADVTSAENNGCYIIAPPMLYLPYFP</sequence>
<reference evidence="2" key="2">
    <citation type="journal article" date="2023" name="IMA Fungus">
        <title>Comparative genomic study of the Penicillium genus elucidates a diverse pangenome and 15 lateral gene transfer events.</title>
        <authorList>
            <person name="Petersen C."/>
            <person name="Sorensen T."/>
            <person name="Nielsen M.R."/>
            <person name="Sondergaard T.E."/>
            <person name="Sorensen J.L."/>
            <person name="Fitzpatrick D.A."/>
            <person name="Frisvad J.C."/>
            <person name="Nielsen K.L."/>
        </authorList>
    </citation>
    <scope>NUCLEOTIDE SEQUENCE</scope>
    <source>
        <strain evidence="2">IBT 26290</strain>
    </source>
</reference>
<dbReference type="AlphaFoldDB" id="A0A9W9I293"/>
<organism evidence="2 3">
    <name type="scientific">Penicillium canariense</name>
    <dbReference type="NCBI Taxonomy" id="189055"/>
    <lineage>
        <taxon>Eukaryota</taxon>
        <taxon>Fungi</taxon>
        <taxon>Dikarya</taxon>
        <taxon>Ascomycota</taxon>
        <taxon>Pezizomycotina</taxon>
        <taxon>Eurotiomycetes</taxon>
        <taxon>Eurotiomycetidae</taxon>
        <taxon>Eurotiales</taxon>
        <taxon>Aspergillaceae</taxon>
        <taxon>Penicillium</taxon>
    </lineage>
</organism>
<accession>A0A9W9I293</accession>
<dbReference type="EMBL" id="JAPQKN010000003">
    <property type="protein sequence ID" value="KAJ5166521.1"/>
    <property type="molecule type" value="Genomic_DNA"/>
</dbReference>
<evidence type="ECO:0000313" key="2">
    <source>
        <dbReference type="EMBL" id="KAJ5166521.1"/>
    </source>
</evidence>